<evidence type="ECO:0000256" key="5">
    <source>
        <dbReference type="ARBA" id="ARBA00022692"/>
    </source>
</evidence>
<dbReference type="EMBL" id="SSOC01000008">
    <property type="protein sequence ID" value="THF61931.1"/>
    <property type="molecule type" value="Genomic_DNA"/>
</dbReference>
<evidence type="ECO:0000256" key="3">
    <source>
        <dbReference type="ARBA" id="ARBA00022448"/>
    </source>
</evidence>
<dbReference type="GO" id="GO:1990281">
    <property type="term" value="C:efflux pump complex"/>
    <property type="evidence" value="ECO:0007669"/>
    <property type="project" value="TreeGrafter"/>
</dbReference>
<dbReference type="GO" id="GO:0015562">
    <property type="term" value="F:efflux transmembrane transporter activity"/>
    <property type="evidence" value="ECO:0007669"/>
    <property type="project" value="InterPro"/>
</dbReference>
<dbReference type="InterPro" id="IPR003423">
    <property type="entry name" value="OMP_efflux"/>
</dbReference>
<comment type="caution">
    <text evidence="9">The sequence shown here is derived from an EMBL/GenBank/DDBJ whole genome shotgun (WGS) entry which is preliminary data.</text>
</comment>
<dbReference type="PANTHER" id="PTHR30026:SF20">
    <property type="entry name" value="OUTER MEMBRANE PROTEIN TOLC"/>
    <property type="match status" value="1"/>
</dbReference>
<comment type="subcellular location">
    <subcellularLocation>
        <location evidence="1">Cell outer membrane</location>
    </subcellularLocation>
</comment>
<gene>
    <name evidence="9" type="ORF">E6C76_19955</name>
</gene>
<dbReference type="InterPro" id="IPR010130">
    <property type="entry name" value="T1SS_OMP_TolC"/>
</dbReference>
<evidence type="ECO:0000313" key="9">
    <source>
        <dbReference type="EMBL" id="THF61931.1"/>
    </source>
</evidence>
<dbReference type="PANTHER" id="PTHR30026">
    <property type="entry name" value="OUTER MEMBRANE PROTEIN TOLC"/>
    <property type="match status" value="1"/>
</dbReference>
<dbReference type="AlphaFoldDB" id="A0A4S4ATM6"/>
<keyword evidence="4" id="KW-1134">Transmembrane beta strand</keyword>
<accession>A0A4S4ATM6</accession>
<sequence>MRRLAAALFASLCALPAWSGDLLAIYRQALANDARIAAARAERDAGLEKVVQGRAGLLPSVGLSGYSTWNEVDVHTVLPRQERNYNTHGYTVQLTQPLFRWQNWVQYRQGELQGALAEARFGEARQDLMLRVAEAYFNVLNAQDALDAVTQLRTAAAEQLEIARTSFEVGTVTITDVHEAQSRHDLAVAQEIAADNELTVRRQALAVLIGEQPGMLASLRPGVELLRPQPENINEWVDAAELGSYGVQAQHLAREIAAREVQRNRAGHYPTLDLVATHGRANSGYYTQGVDGGSRTDSSTIGVQLNVPLYAGGGISSREREAAALKIKADADLDTARREAALAARQAFLGVTSGLAQVGALEAAQVSSASALEANRLGYEVGVRINIDVLNAQSQLADTRQRLARARYDTLLAQLRLKAAAGTLGEEDLAQVNALLDER</sequence>
<evidence type="ECO:0000256" key="4">
    <source>
        <dbReference type="ARBA" id="ARBA00022452"/>
    </source>
</evidence>
<keyword evidence="8" id="KW-0732">Signal</keyword>
<dbReference type="Pfam" id="PF02321">
    <property type="entry name" value="OEP"/>
    <property type="match status" value="2"/>
</dbReference>
<keyword evidence="3" id="KW-0813">Transport</keyword>
<feature type="chain" id="PRO_5020493797" evidence="8">
    <location>
        <begin position="20"/>
        <end position="439"/>
    </location>
</feature>
<evidence type="ECO:0000256" key="2">
    <source>
        <dbReference type="ARBA" id="ARBA00007613"/>
    </source>
</evidence>
<dbReference type="GO" id="GO:0009279">
    <property type="term" value="C:cell outer membrane"/>
    <property type="evidence" value="ECO:0007669"/>
    <property type="project" value="UniProtKB-SubCell"/>
</dbReference>
<protein>
    <submittedName>
        <fullName evidence="9">Channel protein TolC</fullName>
    </submittedName>
</protein>
<dbReference type="Gene3D" id="1.20.1600.10">
    <property type="entry name" value="Outer membrane efflux proteins (OEP)"/>
    <property type="match status" value="1"/>
</dbReference>
<dbReference type="InterPro" id="IPR051906">
    <property type="entry name" value="TolC-like"/>
</dbReference>
<evidence type="ECO:0000256" key="1">
    <source>
        <dbReference type="ARBA" id="ARBA00004442"/>
    </source>
</evidence>
<evidence type="ECO:0000256" key="7">
    <source>
        <dbReference type="ARBA" id="ARBA00023237"/>
    </source>
</evidence>
<dbReference type="GO" id="GO:0015288">
    <property type="term" value="F:porin activity"/>
    <property type="evidence" value="ECO:0007669"/>
    <property type="project" value="TreeGrafter"/>
</dbReference>
<dbReference type="NCBIfam" id="TIGR01844">
    <property type="entry name" value="type_I_sec_TolC"/>
    <property type="match status" value="1"/>
</dbReference>
<keyword evidence="7" id="KW-0998">Cell outer membrane</keyword>
<keyword evidence="6" id="KW-0472">Membrane</keyword>
<evidence type="ECO:0000313" key="10">
    <source>
        <dbReference type="Proteomes" id="UP000308430"/>
    </source>
</evidence>
<comment type="similarity">
    <text evidence="2">Belongs to the outer membrane factor (OMF) (TC 1.B.17) family.</text>
</comment>
<name>A0A4S4ATM6_9RHOO</name>
<dbReference type="Proteomes" id="UP000308430">
    <property type="component" value="Unassembled WGS sequence"/>
</dbReference>
<evidence type="ECO:0000256" key="8">
    <source>
        <dbReference type="SAM" id="SignalP"/>
    </source>
</evidence>
<dbReference type="OrthoDB" id="9813458at2"/>
<organism evidence="9 10">
    <name type="scientific">Pseudothauera nasutitermitis</name>
    <dbReference type="NCBI Taxonomy" id="2565930"/>
    <lineage>
        <taxon>Bacteria</taxon>
        <taxon>Pseudomonadati</taxon>
        <taxon>Pseudomonadota</taxon>
        <taxon>Betaproteobacteria</taxon>
        <taxon>Rhodocyclales</taxon>
        <taxon>Zoogloeaceae</taxon>
        <taxon>Pseudothauera</taxon>
    </lineage>
</organism>
<feature type="signal peptide" evidence="8">
    <location>
        <begin position="1"/>
        <end position="19"/>
    </location>
</feature>
<dbReference type="SUPFAM" id="SSF56954">
    <property type="entry name" value="Outer membrane efflux proteins (OEP)"/>
    <property type="match status" value="1"/>
</dbReference>
<reference evidence="9 10" key="1">
    <citation type="submission" date="2019-04" db="EMBL/GenBank/DDBJ databases">
        <title>Azoarcus nasutitermitis sp. nov. isolated from termite nest.</title>
        <authorList>
            <person name="Lin S.-Y."/>
            <person name="Hameed A."/>
            <person name="Hsu Y.-H."/>
            <person name="Young C.-C."/>
        </authorList>
    </citation>
    <scope>NUCLEOTIDE SEQUENCE [LARGE SCALE GENOMIC DNA]</scope>
    <source>
        <strain evidence="9 10">CC-YHH838</strain>
    </source>
</reference>
<proteinExistence type="inferred from homology"/>
<keyword evidence="10" id="KW-1185">Reference proteome</keyword>
<evidence type="ECO:0000256" key="6">
    <source>
        <dbReference type="ARBA" id="ARBA00023136"/>
    </source>
</evidence>
<keyword evidence="5" id="KW-0812">Transmembrane</keyword>
<dbReference type="RefSeq" id="WP_136350016.1">
    <property type="nucleotide sequence ID" value="NZ_SSOC01000008.1"/>
</dbReference>